<evidence type="ECO:0000313" key="3">
    <source>
        <dbReference type="Proteomes" id="UP000264330"/>
    </source>
</evidence>
<sequence>MAYSRRKRTPRRRRTYKRSQSNSTSSKRIVNSALRAKGKGSVTRVWRQSRSAARAGKIGLAVSLGNIAKRKAAYASRMKR</sequence>
<dbReference type="EMBL" id="DPMF01000025">
    <property type="protein sequence ID" value="HCV79692.1"/>
    <property type="molecule type" value="Genomic_DNA"/>
</dbReference>
<dbReference type="AlphaFoldDB" id="A0A3D5IWS2"/>
<feature type="region of interest" description="Disordered" evidence="1">
    <location>
        <begin position="1"/>
        <end position="45"/>
    </location>
</feature>
<protein>
    <submittedName>
        <fullName evidence="2">Uncharacterized protein</fullName>
    </submittedName>
</protein>
<proteinExistence type="predicted"/>
<dbReference type="RefSeq" id="WP_013072092.1">
    <property type="nucleotide sequence ID" value="NZ_DEPI01000169.1"/>
</dbReference>
<organism evidence="2 3">
    <name type="scientific">Zunongwangia profunda</name>
    <dbReference type="NCBI Taxonomy" id="398743"/>
    <lineage>
        <taxon>Bacteria</taxon>
        <taxon>Pseudomonadati</taxon>
        <taxon>Bacteroidota</taxon>
        <taxon>Flavobacteriia</taxon>
        <taxon>Flavobacteriales</taxon>
        <taxon>Flavobacteriaceae</taxon>
        <taxon>Zunongwangia</taxon>
    </lineage>
</organism>
<feature type="compositionally biased region" description="Basic residues" evidence="1">
    <location>
        <begin position="1"/>
        <end position="17"/>
    </location>
</feature>
<evidence type="ECO:0000256" key="1">
    <source>
        <dbReference type="SAM" id="MobiDB-lite"/>
    </source>
</evidence>
<reference evidence="2 3" key="1">
    <citation type="journal article" date="2018" name="Nat. Biotechnol.">
        <title>A standardized bacterial taxonomy based on genome phylogeny substantially revises the tree of life.</title>
        <authorList>
            <person name="Parks D.H."/>
            <person name="Chuvochina M."/>
            <person name="Waite D.W."/>
            <person name="Rinke C."/>
            <person name="Skarshewski A."/>
            <person name="Chaumeil P.A."/>
            <person name="Hugenholtz P."/>
        </authorList>
    </citation>
    <scope>NUCLEOTIDE SEQUENCE [LARGE SCALE GENOMIC DNA]</scope>
    <source>
        <strain evidence="2">UBA9359</strain>
    </source>
</reference>
<comment type="caution">
    <text evidence="2">The sequence shown here is derived from an EMBL/GenBank/DDBJ whole genome shotgun (WGS) entry which is preliminary data.</text>
</comment>
<gene>
    <name evidence="2" type="ORF">DGQ38_01420</name>
</gene>
<feature type="compositionally biased region" description="Polar residues" evidence="1">
    <location>
        <begin position="20"/>
        <end position="29"/>
    </location>
</feature>
<accession>A0A3D5IWS2</accession>
<name>A0A3D5IWS2_9FLAO</name>
<dbReference type="Proteomes" id="UP000264330">
    <property type="component" value="Unassembled WGS sequence"/>
</dbReference>
<evidence type="ECO:0000313" key="2">
    <source>
        <dbReference type="EMBL" id="HCV79692.1"/>
    </source>
</evidence>